<organism evidence="1 2">
    <name type="scientific">Bacillus phage 1_ICo-2020</name>
    <dbReference type="NCBI Taxonomy" id="2759272"/>
    <lineage>
        <taxon>Viruses</taxon>
        <taxon>Duplodnaviria</taxon>
        <taxon>Heunggongvirae</taxon>
        <taxon>Uroviricota</taxon>
        <taxon>Caudoviricetes</taxon>
        <taxon>Ehrlichviridae</taxon>
        <taxon>Suttonboningtonvirus</taxon>
        <taxon>Suttonboningtonvirus sv1ICo2020</taxon>
    </lineage>
</organism>
<keyword evidence="2" id="KW-1185">Reference proteome</keyword>
<sequence length="146" mass="14783">MAQNRIEYHIHRDSRLTFKVDAAEVLEIGQLVEISGDMTVKKAAVNSTKVLGVVYGGTVGNNGLLSQASLAPDFNSGFSGARKESVTVITSGSFIYVPLSGATAGAPVYPAASGGYTVTAGTGPAVGIVVAAATKVAGQALIKLTV</sequence>
<dbReference type="Proteomes" id="UP000515915">
    <property type="component" value="Segment"/>
</dbReference>
<evidence type="ECO:0000313" key="1">
    <source>
        <dbReference type="EMBL" id="QNI20364.1"/>
    </source>
</evidence>
<name>A0A7G8AKB9_9CAUD</name>
<evidence type="ECO:0000313" key="2">
    <source>
        <dbReference type="Proteomes" id="UP000515915"/>
    </source>
</evidence>
<proteinExistence type="predicted"/>
<accession>A0A7G8AKB9</accession>
<dbReference type="EMBL" id="MT700412">
    <property type="protein sequence ID" value="QNI20364.1"/>
    <property type="molecule type" value="Genomic_DNA"/>
</dbReference>
<protein>
    <submittedName>
        <fullName evidence="1">Uncharacterized protein</fullName>
    </submittedName>
</protein>
<reference evidence="1 2" key="1">
    <citation type="submission" date="2020-06" db="EMBL/GenBank/DDBJ databases">
        <authorList>
            <person name="Connerton I.F."/>
        </authorList>
    </citation>
    <scope>NUCLEOTIDE SEQUENCE [LARGE SCALE GENOMIC DNA]</scope>
</reference>